<proteinExistence type="inferred from homology"/>
<protein>
    <recommendedName>
        <fullName evidence="10">ADP-ribosylation factor-like protein 3</fullName>
    </recommendedName>
</protein>
<evidence type="ECO:0000256" key="4">
    <source>
        <dbReference type="ARBA" id="ARBA00022707"/>
    </source>
</evidence>
<feature type="binding site" evidence="11">
    <location>
        <begin position="22"/>
        <end position="29"/>
    </location>
    <ligand>
        <name>GTP</name>
        <dbReference type="ChEBI" id="CHEBI:37565"/>
    </ligand>
</feature>
<dbReference type="InterPro" id="IPR005225">
    <property type="entry name" value="Small_GTP-bd"/>
</dbReference>
<dbReference type="SMART" id="SM00178">
    <property type="entry name" value="SAR"/>
    <property type="match status" value="1"/>
</dbReference>
<keyword evidence="6" id="KW-0653">Protein transport</keyword>
<dbReference type="GO" id="GO:0015031">
    <property type="term" value="P:protein transport"/>
    <property type="evidence" value="ECO:0007669"/>
    <property type="project" value="UniProtKB-KW"/>
</dbReference>
<evidence type="ECO:0000256" key="13">
    <source>
        <dbReference type="RuleBase" id="RU003925"/>
    </source>
</evidence>
<dbReference type="SUPFAM" id="SSF52540">
    <property type="entry name" value="P-loop containing nucleoside triphosphate hydrolases"/>
    <property type="match status" value="1"/>
</dbReference>
<dbReference type="InterPro" id="IPR027417">
    <property type="entry name" value="P-loop_NTPase"/>
</dbReference>
<keyword evidence="12" id="KW-0479">Metal-binding</keyword>
<organism evidence="14">
    <name type="scientific">Schistocephalus solidus</name>
    <name type="common">Tapeworm</name>
    <dbReference type="NCBI Taxonomy" id="70667"/>
    <lineage>
        <taxon>Eukaryota</taxon>
        <taxon>Metazoa</taxon>
        <taxon>Spiralia</taxon>
        <taxon>Lophotrochozoa</taxon>
        <taxon>Platyhelminthes</taxon>
        <taxon>Cestoda</taxon>
        <taxon>Eucestoda</taxon>
        <taxon>Diphyllobothriidea</taxon>
        <taxon>Diphyllobothriidae</taxon>
        <taxon>Schistocephalus</taxon>
    </lineage>
</organism>
<dbReference type="WBParaSite" id="SSLN_0001590001-mRNA-1">
    <property type="protein sequence ID" value="SSLN_0001590001-mRNA-1"/>
    <property type="gene ID" value="SSLN_0001590001"/>
</dbReference>
<dbReference type="Gene3D" id="3.40.50.300">
    <property type="entry name" value="P-loop containing nucleotide triphosphate hydrolases"/>
    <property type="match status" value="1"/>
</dbReference>
<dbReference type="InterPro" id="IPR044612">
    <property type="entry name" value="ARL2/3"/>
</dbReference>
<dbReference type="AlphaFoldDB" id="A0A183TFS8"/>
<evidence type="ECO:0000256" key="10">
    <source>
        <dbReference type="ARBA" id="ARBA00040616"/>
    </source>
</evidence>
<evidence type="ECO:0000256" key="5">
    <source>
        <dbReference type="ARBA" id="ARBA00022741"/>
    </source>
</evidence>
<dbReference type="FunFam" id="3.40.50.300:FF:000281">
    <property type="entry name" value="ADP-ribosylation factor-like protein 3"/>
    <property type="match status" value="1"/>
</dbReference>
<dbReference type="PRINTS" id="PR00328">
    <property type="entry name" value="SAR1GTPBP"/>
</dbReference>
<keyword evidence="5 11" id="KW-0547">Nucleotide-binding</keyword>
<evidence type="ECO:0000256" key="3">
    <source>
        <dbReference type="ARBA" id="ARBA00022448"/>
    </source>
</evidence>
<accession>A0A183TFS8</accession>
<evidence type="ECO:0000256" key="12">
    <source>
        <dbReference type="PIRSR" id="PIRSR606689-2"/>
    </source>
</evidence>
<dbReference type="InterPro" id="IPR006689">
    <property type="entry name" value="Small_GTPase_ARF/SAR"/>
</dbReference>
<dbReference type="GO" id="GO:0005525">
    <property type="term" value="F:GTP binding"/>
    <property type="evidence" value="ECO:0007669"/>
    <property type="project" value="UniProtKB-KW"/>
</dbReference>
<evidence type="ECO:0000256" key="11">
    <source>
        <dbReference type="PIRSR" id="PIRSR606689-1"/>
    </source>
</evidence>
<dbReference type="PANTHER" id="PTHR45697">
    <property type="entry name" value="ADP-RIBOSYLATION FACTOR-LIKE PROTEIN 2-RELATED"/>
    <property type="match status" value="1"/>
</dbReference>
<dbReference type="GO" id="GO:0005794">
    <property type="term" value="C:Golgi apparatus"/>
    <property type="evidence" value="ECO:0007669"/>
    <property type="project" value="UniProtKB-SubCell"/>
</dbReference>
<keyword evidence="12" id="KW-0460">Magnesium</keyword>
<keyword evidence="4" id="KW-0519">Myristate</keyword>
<feature type="binding site" evidence="11">
    <location>
        <begin position="124"/>
        <end position="127"/>
    </location>
    <ligand>
        <name>GTP</name>
        <dbReference type="ChEBI" id="CHEBI:37565"/>
    </ligand>
</feature>
<keyword evidence="8 11" id="KW-0342">GTP-binding</keyword>
<comment type="subcellular location">
    <subcellularLocation>
        <location evidence="1">Golgi apparatus</location>
    </subcellularLocation>
</comment>
<evidence type="ECO:0000256" key="7">
    <source>
        <dbReference type="ARBA" id="ARBA00023034"/>
    </source>
</evidence>
<feature type="binding site" evidence="11">
    <location>
        <position position="68"/>
    </location>
    <ligand>
        <name>GTP</name>
        <dbReference type="ChEBI" id="CHEBI:37565"/>
    </ligand>
</feature>
<evidence type="ECO:0000256" key="1">
    <source>
        <dbReference type="ARBA" id="ARBA00004555"/>
    </source>
</evidence>
<evidence type="ECO:0000256" key="9">
    <source>
        <dbReference type="ARBA" id="ARBA00023288"/>
    </source>
</evidence>
<reference evidence="14" key="1">
    <citation type="submission" date="2016-06" db="UniProtKB">
        <authorList>
            <consortium name="WormBaseParasite"/>
        </authorList>
    </citation>
    <scope>IDENTIFICATION</scope>
</reference>
<dbReference type="CDD" id="cd04155">
    <property type="entry name" value="Arl3"/>
    <property type="match status" value="1"/>
</dbReference>
<dbReference type="Pfam" id="PF00025">
    <property type="entry name" value="Arf"/>
    <property type="match status" value="1"/>
</dbReference>
<dbReference type="PROSITE" id="PS51417">
    <property type="entry name" value="ARF"/>
    <property type="match status" value="1"/>
</dbReference>
<dbReference type="NCBIfam" id="TIGR00231">
    <property type="entry name" value="small_GTP"/>
    <property type="match status" value="1"/>
</dbReference>
<name>A0A183TFS8_SCHSO</name>
<keyword evidence="9" id="KW-0449">Lipoprotein</keyword>
<evidence type="ECO:0000256" key="2">
    <source>
        <dbReference type="ARBA" id="ARBA00010290"/>
    </source>
</evidence>
<keyword evidence="7" id="KW-0333">Golgi apparatus</keyword>
<dbReference type="GO" id="GO:0003924">
    <property type="term" value="F:GTPase activity"/>
    <property type="evidence" value="ECO:0007669"/>
    <property type="project" value="InterPro"/>
</dbReference>
<comment type="similarity">
    <text evidence="2 13">Belongs to the small GTPase superfamily. Arf family.</text>
</comment>
<keyword evidence="3" id="KW-0813">Transport</keyword>
<evidence type="ECO:0000256" key="6">
    <source>
        <dbReference type="ARBA" id="ARBA00022927"/>
    </source>
</evidence>
<feature type="binding site" evidence="12">
    <location>
        <position position="29"/>
    </location>
    <ligand>
        <name>Mg(2+)</name>
        <dbReference type="ChEBI" id="CHEBI:18420"/>
    </ligand>
</feature>
<dbReference type="SMART" id="SM00177">
    <property type="entry name" value="ARF"/>
    <property type="match status" value="1"/>
</dbReference>
<sequence>LLGLLRKLKARPDREIRILSLGLDNAGKTTILKQLASEDIAHVSPTQGFNVKSVVTQGFKLNVWDIGGQRKIRPYWRNYYDNTDVLIYVIDSSDDARFEETGEELFELLKDEKLKGVPLLVLANKQDLVNAASADGLSEGLGLTSIRDRKWQIQPCSALSGEGLQVNCCSTVFFSCLLNYASV</sequence>
<evidence type="ECO:0000313" key="14">
    <source>
        <dbReference type="WBParaSite" id="SSLN_0001590001-mRNA-1"/>
    </source>
</evidence>
<feature type="binding site" evidence="12">
    <location>
        <position position="46"/>
    </location>
    <ligand>
        <name>Mg(2+)</name>
        <dbReference type="ChEBI" id="CHEBI:18420"/>
    </ligand>
</feature>
<evidence type="ECO:0000256" key="8">
    <source>
        <dbReference type="ARBA" id="ARBA00023134"/>
    </source>
</evidence>
<dbReference type="GO" id="GO:0046872">
    <property type="term" value="F:metal ion binding"/>
    <property type="evidence" value="ECO:0007669"/>
    <property type="project" value="UniProtKB-KW"/>
</dbReference>